<feature type="compositionally biased region" description="Basic and acidic residues" evidence="1">
    <location>
        <begin position="1031"/>
        <end position="1044"/>
    </location>
</feature>
<feature type="region of interest" description="Disordered" evidence="1">
    <location>
        <begin position="633"/>
        <end position="671"/>
    </location>
</feature>
<feature type="compositionally biased region" description="Polar residues" evidence="1">
    <location>
        <begin position="110"/>
        <end position="124"/>
    </location>
</feature>
<dbReference type="HOGENOM" id="CLU_280342_0_0_1"/>
<feature type="region of interest" description="Disordered" evidence="1">
    <location>
        <begin position="363"/>
        <end position="490"/>
    </location>
</feature>
<protein>
    <submittedName>
        <fullName evidence="2">Uncharacterized protein</fullName>
    </submittedName>
</protein>
<dbReference type="GeneID" id="19180153"/>
<dbReference type="STRING" id="1182544.W9VZK3"/>
<feature type="region of interest" description="Disordered" evidence="1">
    <location>
        <begin position="268"/>
        <end position="347"/>
    </location>
</feature>
<proteinExistence type="predicted"/>
<reference evidence="2 3" key="1">
    <citation type="submission" date="2013-03" db="EMBL/GenBank/DDBJ databases">
        <title>The Genome Sequence of Cladophialophora yegresii CBS 114405.</title>
        <authorList>
            <consortium name="The Broad Institute Genomics Platform"/>
            <person name="Cuomo C."/>
            <person name="de Hoog S."/>
            <person name="Gorbushina A."/>
            <person name="Walker B."/>
            <person name="Young S.K."/>
            <person name="Zeng Q."/>
            <person name="Gargeya S."/>
            <person name="Fitzgerald M."/>
            <person name="Haas B."/>
            <person name="Abouelleil A."/>
            <person name="Allen A.W."/>
            <person name="Alvarado L."/>
            <person name="Arachchi H.M."/>
            <person name="Berlin A.M."/>
            <person name="Chapman S.B."/>
            <person name="Gainer-Dewar J."/>
            <person name="Goldberg J."/>
            <person name="Griggs A."/>
            <person name="Gujja S."/>
            <person name="Hansen M."/>
            <person name="Howarth C."/>
            <person name="Imamovic A."/>
            <person name="Ireland A."/>
            <person name="Larimer J."/>
            <person name="McCowan C."/>
            <person name="Murphy C."/>
            <person name="Pearson M."/>
            <person name="Poon T.W."/>
            <person name="Priest M."/>
            <person name="Roberts A."/>
            <person name="Saif S."/>
            <person name="Shea T."/>
            <person name="Sisk P."/>
            <person name="Sykes S."/>
            <person name="Wortman J."/>
            <person name="Nusbaum C."/>
            <person name="Birren B."/>
        </authorList>
    </citation>
    <scope>NUCLEOTIDE SEQUENCE [LARGE SCALE GENOMIC DNA]</scope>
    <source>
        <strain evidence="2 3">CBS 114405</strain>
    </source>
</reference>
<dbReference type="EMBL" id="AMGW01000004">
    <property type="protein sequence ID" value="EXJ58145.1"/>
    <property type="molecule type" value="Genomic_DNA"/>
</dbReference>
<feature type="compositionally biased region" description="Polar residues" evidence="1">
    <location>
        <begin position="1090"/>
        <end position="1099"/>
    </location>
</feature>
<feature type="compositionally biased region" description="Basic and acidic residues" evidence="1">
    <location>
        <begin position="443"/>
        <end position="453"/>
    </location>
</feature>
<dbReference type="VEuPathDB" id="FungiDB:A1O7_05569"/>
<evidence type="ECO:0000256" key="1">
    <source>
        <dbReference type="SAM" id="MobiDB-lite"/>
    </source>
</evidence>
<feature type="compositionally biased region" description="Polar residues" evidence="1">
    <location>
        <begin position="132"/>
        <end position="148"/>
    </location>
</feature>
<keyword evidence="3" id="KW-1185">Reference proteome</keyword>
<feature type="compositionally biased region" description="Basic and acidic residues" evidence="1">
    <location>
        <begin position="475"/>
        <end position="488"/>
    </location>
</feature>
<dbReference type="eggNOG" id="ENOG502SRDH">
    <property type="taxonomic scope" value="Eukaryota"/>
</dbReference>
<gene>
    <name evidence="2" type="ORF">A1O7_05569</name>
</gene>
<dbReference type="OrthoDB" id="3946750at2759"/>
<dbReference type="RefSeq" id="XP_007757768.1">
    <property type="nucleotide sequence ID" value="XM_007759578.1"/>
</dbReference>
<comment type="caution">
    <text evidence="2">The sequence shown here is derived from an EMBL/GenBank/DDBJ whole genome shotgun (WGS) entry which is preliminary data.</text>
</comment>
<feature type="region of interest" description="Disordered" evidence="1">
    <location>
        <begin position="718"/>
        <end position="745"/>
    </location>
</feature>
<feature type="region of interest" description="Disordered" evidence="1">
    <location>
        <begin position="106"/>
        <end position="229"/>
    </location>
</feature>
<dbReference type="AlphaFoldDB" id="W9VZK3"/>
<feature type="region of interest" description="Disordered" evidence="1">
    <location>
        <begin position="1090"/>
        <end position="1122"/>
    </location>
</feature>
<feature type="compositionally biased region" description="Polar residues" evidence="1">
    <location>
        <begin position="422"/>
        <end position="442"/>
    </location>
</feature>
<feature type="compositionally biased region" description="Polar residues" evidence="1">
    <location>
        <begin position="377"/>
        <end position="388"/>
    </location>
</feature>
<feature type="compositionally biased region" description="Basic and acidic residues" evidence="1">
    <location>
        <begin position="394"/>
        <end position="406"/>
    </location>
</feature>
<name>W9VZK3_9EURO</name>
<feature type="region of interest" description="Disordered" evidence="1">
    <location>
        <begin position="564"/>
        <end position="609"/>
    </location>
</feature>
<accession>W9VZK3</accession>
<feature type="region of interest" description="Disordered" evidence="1">
    <location>
        <begin position="29"/>
        <end position="53"/>
    </location>
</feature>
<feature type="compositionally biased region" description="Polar residues" evidence="1">
    <location>
        <begin position="301"/>
        <end position="314"/>
    </location>
</feature>
<feature type="region of interest" description="Disordered" evidence="1">
    <location>
        <begin position="799"/>
        <end position="851"/>
    </location>
</feature>
<feature type="compositionally biased region" description="Polar residues" evidence="1">
    <location>
        <begin position="718"/>
        <end position="736"/>
    </location>
</feature>
<dbReference type="Proteomes" id="UP000019473">
    <property type="component" value="Unassembled WGS sequence"/>
</dbReference>
<evidence type="ECO:0000313" key="3">
    <source>
        <dbReference type="Proteomes" id="UP000019473"/>
    </source>
</evidence>
<organism evidence="2 3">
    <name type="scientific">Cladophialophora yegresii CBS 114405</name>
    <dbReference type="NCBI Taxonomy" id="1182544"/>
    <lineage>
        <taxon>Eukaryota</taxon>
        <taxon>Fungi</taxon>
        <taxon>Dikarya</taxon>
        <taxon>Ascomycota</taxon>
        <taxon>Pezizomycotina</taxon>
        <taxon>Eurotiomycetes</taxon>
        <taxon>Chaetothyriomycetidae</taxon>
        <taxon>Chaetothyriales</taxon>
        <taxon>Herpotrichiellaceae</taxon>
        <taxon>Cladophialophora</taxon>
    </lineage>
</organism>
<feature type="compositionally biased region" description="Basic and acidic residues" evidence="1">
    <location>
        <begin position="274"/>
        <end position="295"/>
    </location>
</feature>
<sequence length="1122" mass="123355">MWESEESSMRPWRFNRLWATRYCDYKPITSTSASNQETKESPNEQNPESDFKTIYNDFESFRAAVDRAIARDPYGTLFGRRLQSPPSSNNSSWTSFSWFTDPKEIKTDTDVSSQQSKPAETTDTSTEKPVAATSTTFAQQTPKETTMIYSEEAYEYDPITMRKVPTKKHMLEDELNMQPASPEPGKRSPSPKPKTQSSAPEPAKDPAASEAKSWSSPPEPTKQSSESQLKQPFLRSMFFQEHGVEIPVKTFSSHKVYGYGNSDTKATETLTEIESNRTRRGFDNSRKHQLRDLMKRAKGNTIDTTALFTESGSRSEPEPVAGPFTDGARASKKPRESPEPDDTLPLFSGTTYEARAIRQARANPSDWLAKEGFRQPANETVSSESTGETAVDSPFKESNPRLETALDRAQPCAAQAVEKSARLQTSLDRQVSAARRQSPSTEKSTEKGTDVDRAAAIPETGGPRQIKASNFESESDARQTKAADKTDFVHATPKTQVSATKLTKTINNVLDHIREHPDGIVAKTMKSMTNLNENYKKYIRSDAVKGLTEKLIFRDESLSKTPSIYNRPAKSLDVKPFTPSHDALETDREQQERTASLRTATEKAKDDADVQNAQISRLATEIKAVYESEYGTIDPNHRQSAPDPAMDASEVVGAPSDPVSSQVDGSKAHPLSTASLKPGIVTNPVIDAHITKFEPKLAELVDDAKQIRAQLREISTQAQELGKTVPSTTAEANEPTNEVKPPPSKLSEVIQATKEVRRVLHETKNAIRSIETRRPDIAWKTPQLSGSDFGKKRIDVKAQKAGELDSSEAPVEKDTEVVPGVHSPSQNPEENDQKVVPEPVHTPSGSPTWNDEQIPPIESLRDVQFDSPYLVLSYNSSTGKVNCSTLDQPAAETSKSSNMVQILGRLENAPEFLKHFQAMQGAGYSLYDGTENTLVFRKEQPEQATASAAPKTIADMQQVAEQATPSLTTEIPPNQPLHTAATVLDEIPSDLDPSPGPAAPTAPVSRPLKGKPRVRRQEKVFSGTIRPIAASDEKANTSQADKDTVQAPKESLWRRLARGVKRTMLTVAALGVGAYTIGFVAEGLGAHSQQQKGVENTETPGPRKRIVMTGQRPGIFSTESSR</sequence>
<evidence type="ECO:0000313" key="2">
    <source>
        <dbReference type="EMBL" id="EXJ58145.1"/>
    </source>
</evidence>
<feature type="compositionally biased region" description="Polar residues" evidence="1">
    <location>
        <begin position="212"/>
        <end position="229"/>
    </location>
</feature>
<feature type="compositionally biased region" description="Basic and acidic residues" evidence="1">
    <location>
        <begin position="582"/>
        <end position="592"/>
    </location>
</feature>
<feature type="region of interest" description="Disordered" evidence="1">
    <location>
        <begin position="987"/>
        <end position="1048"/>
    </location>
</feature>